<proteinExistence type="predicted"/>
<dbReference type="Proteomes" id="UP000274920">
    <property type="component" value="Unassembled WGS sequence"/>
</dbReference>
<evidence type="ECO:0000313" key="2">
    <source>
        <dbReference type="Proteomes" id="UP000274920"/>
    </source>
</evidence>
<organism evidence="1 2">
    <name type="scientific">Schaedlerella arabinosiphila</name>
    <dbReference type="NCBI Taxonomy" id="2044587"/>
    <lineage>
        <taxon>Bacteria</taxon>
        <taxon>Bacillati</taxon>
        <taxon>Bacillota</taxon>
        <taxon>Clostridia</taxon>
        <taxon>Lachnospirales</taxon>
        <taxon>Lachnospiraceae</taxon>
        <taxon>Schaedlerella</taxon>
    </lineage>
</organism>
<comment type="caution">
    <text evidence="1">The sequence shown here is derived from an EMBL/GenBank/DDBJ whole genome shotgun (WGS) entry which is preliminary data.</text>
</comment>
<name>A0A426DNK9_9FIRM</name>
<sequence length="212" mass="24074">MSKRIEKILVIVSVFSLVFGFSAFPSNAESTSEYISLKTFEKAMNEIYTEYGSSFKVVDDNGVEYIPKEYANEMYQKAEMGLKKDRVITPTPVNTTLRRVMPVNYYNCQTFVVAATIGLGRASFAHECRGTVNAQYNTFMSLTYSGVYQSGFAVDFESYNISNLQHRYINGNTNYHVSFNIDVTFSYTDPLGIKYSETVRNYVSSYFPASAY</sequence>
<accession>A0A426DNK9</accession>
<dbReference type="RefSeq" id="WP_125129514.1">
    <property type="nucleotide sequence ID" value="NZ_RHJS01000002.1"/>
</dbReference>
<protein>
    <submittedName>
        <fullName evidence="1">Uncharacterized protein</fullName>
    </submittedName>
</protein>
<dbReference type="AlphaFoldDB" id="A0A426DNK9"/>
<gene>
    <name evidence="1" type="ORF">EBB54_25865</name>
</gene>
<reference evidence="1" key="1">
    <citation type="submission" date="2018-10" db="EMBL/GenBank/DDBJ databases">
        <title>Schaedlerella arabinophila gen. nov. sp. nov., isolated from the mouse intestinal tract and comparative analysis with the genome of the closely related altered Schaedler flora strain ASF502.</title>
        <authorList>
            <person name="Miyake S."/>
            <person name="Soh M."/>
            <person name="Seedorf H."/>
        </authorList>
    </citation>
    <scope>NUCLEOTIDE SEQUENCE [LARGE SCALE GENOMIC DNA]</scope>
    <source>
        <strain evidence="1">DSM 106076</strain>
    </source>
</reference>
<keyword evidence="2" id="KW-1185">Reference proteome</keyword>
<dbReference type="EMBL" id="RHJS01000002">
    <property type="protein sequence ID" value="RRK34377.1"/>
    <property type="molecule type" value="Genomic_DNA"/>
</dbReference>
<evidence type="ECO:0000313" key="1">
    <source>
        <dbReference type="EMBL" id="RRK34377.1"/>
    </source>
</evidence>